<reference evidence="10" key="1">
    <citation type="journal article" date="2019" name="Int. J. Syst. Evol. Microbiol.">
        <title>The Global Catalogue of Microorganisms (GCM) 10K type strain sequencing project: providing services to taxonomists for standard genome sequencing and annotation.</title>
        <authorList>
            <consortium name="The Broad Institute Genomics Platform"/>
            <consortium name="The Broad Institute Genome Sequencing Center for Infectious Disease"/>
            <person name="Wu L."/>
            <person name="Ma J."/>
        </authorList>
    </citation>
    <scope>NUCLEOTIDE SEQUENCE [LARGE SCALE GENOMIC DNA]</scope>
    <source>
        <strain evidence="10">CGMCC 1.16305</strain>
    </source>
</reference>
<evidence type="ECO:0000256" key="1">
    <source>
        <dbReference type="ARBA" id="ARBA00006773"/>
    </source>
</evidence>
<evidence type="ECO:0000256" key="5">
    <source>
        <dbReference type="ARBA" id="ARBA00047720"/>
    </source>
</evidence>
<evidence type="ECO:0000256" key="4">
    <source>
        <dbReference type="ARBA" id="ARBA00023211"/>
    </source>
</evidence>
<comment type="similarity">
    <text evidence="1 6">Belongs to the metallo-dependent hydrolases superfamily. Adenine deaminase family.</text>
</comment>
<dbReference type="RefSeq" id="WP_380964264.1">
    <property type="nucleotide sequence ID" value="NZ_JBHTCO010000004.1"/>
</dbReference>
<dbReference type="CDD" id="cd01295">
    <property type="entry name" value="AdeC"/>
    <property type="match status" value="1"/>
</dbReference>
<dbReference type="Pfam" id="PF13382">
    <property type="entry name" value="Adenine_deam_C"/>
    <property type="match status" value="1"/>
</dbReference>
<comment type="cofactor">
    <cofactor evidence="6">
        <name>Mn(2+)</name>
        <dbReference type="ChEBI" id="CHEBI:29035"/>
    </cofactor>
</comment>
<gene>
    <name evidence="6" type="primary">ade</name>
    <name evidence="9" type="ORF">ACFQRG_04800</name>
</gene>
<evidence type="ECO:0000313" key="9">
    <source>
        <dbReference type="EMBL" id="MFC7392293.1"/>
    </source>
</evidence>
<dbReference type="InterPro" id="IPR006680">
    <property type="entry name" value="Amidohydro-rel"/>
</dbReference>
<evidence type="ECO:0000256" key="2">
    <source>
        <dbReference type="ARBA" id="ARBA00012782"/>
    </source>
</evidence>
<organism evidence="9 10">
    <name type="scientific">Scopulibacillus cellulosilyticus</name>
    <dbReference type="NCBI Taxonomy" id="2665665"/>
    <lineage>
        <taxon>Bacteria</taxon>
        <taxon>Bacillati</taxon>
        <taxon>Bacillota</taxon>
        <taxon>Bacilli</taxon>
        <taxon>Bacillales</taxon>
        <taxon>Sporolactobacillaceae</taxon>
        <taxon>Scopulibacillus</taxon>
    </lineage>
</organism>
<dbReference type="InterPro" id="IPR011059">
    <property type="entry name" value="Metal-dep_hydrolase_composite"/>
</dbReference>
<protein>
    <recommendedName>
        <fullName evidence="2 6">Adenine deaminase</fullName>
        <shortName evidence="6">Adenase</shortName>
        <shortName evidence="6">Adenine aminase</shortName>
        <ecNumber evidence="2 6">3.5.4.2</ecNumber>
    </recommendedName>
</protein>
<accession>A0ABW2PSB3</accession>
<name>A0ABW2PSB3_9BACL</name>
<sequence length="568" mass="63659">MNIDLFIKNVKVYNHSFKKFIQGNVAISAGKFFYIGKKDMNAFEPKEVIDGKGRFMIPGLIDIHLHIESTMVTPSTFSYGIIKNGVTTIVAEPHEMANVFGIRGIQEMIDKSDHCTADILYGIPSSVPATQFETTGGAIDIMEIDELAKNESVACLGEIMDYMDVITKPDCKTNRIVRHVKNNYPHLPIEGHCPKLMDEDLSRFIFAGIDSDHTHQTIEGMEERIRLGMFIEIQEKSMTPEIIQHLVEHDYGEHFCFVTDDVMPDSFVDQGHLNHIVRKAIKMGMKPEDAIYASTVTPAKRMRLYDRGMIAPNKIADFLLVNDIQSLDIDQVFKNGIKVYDYKEKYEQEFQSKQFPADFYESIKLAPLNTEDLNIKAPVNNGNVSCRIMTISDGSTFTKEKIADLQVINSQLDWENSPFCLIGVFERYGINGNKALGLVGGDTIKRGAIATTYSHDNHNLLVVGKNKEDIILAANTVIENQGGYCVVENGKVLSFLKLPVGGILSEEPLEQIAAEMKKLRQAMKGLGYKHYNPIMSFSTQSLPVSPELKITDLGLVKVNESKVVDLFV</sequence>
<dbReference type="InterPro" id="IPR032466">
    <property type="entry name" value="Metal_Hydrolase"/>
</dbReference>
<dbReference type="Gene3D" id="3.20.20.140">
    <property type="entry name" value="Metal-dependent hydrolases"/>
    <property type="match status" value="1"/>
</dbReference>
<evidence type="ECO:0000313" key="10">
    <source>
        <dbReference type="Proteomes" id="UP001596505"/>
    </source>
</evidence>
<feature type="domain" description="Amidohydrolase-related" evidence="7">
    <location>
        <begin position="55"/>
        <end position="336"/>
    </location>
</feature>
<evidence type="ECO:0000259" key="8">
    <source>
        <dbReference type="Pfam" id="PF13382"/>
    </source>
</evidence>
<keyword evidence="4 6" id="KW-0464">Manganese</keyword>
<dbReference type="SUPFAM" id="SSF51338">
    <property type="entry name" value="Composite domain of metallo-dependent hydrolases"/>
    <property type="match status" value="1"/>
</dbReference>
<feature type="domain" description="Adenine deaminase C-terminal" evidence="8">
    <location>
        <begin position="396"/>
        <end position="561"/>
    </location>
</feature>
<evidence type="ECO:0000259" key="7">
    <source>
        <dbReference type="Pfam" id="PF01979"/>
    </source>
</evidence>
<comment type="catalytic activity">
    <reaction evidence="5 6">
        <text>adenine + H2O + H(+) = hypoxanthine + NH4(+)</text>
        <dbReference type="Rhea" id="RHEA:23688"/>
        <dbReference type="ChEBI" id="CHEBI:15377"/>
        <dbReference type="ChEBI" id="CHEBI:15378"/>
        <dbReference type="ChEBI" id="CHEBI:16708"/>
        <dbReference type="ChEBI" id="CHEBI:17368"/>
        <dbReference type="ChEBI" id="CHEBI:28938"/>
        <dbReference type="EC" id="3.5.4.2"/>
    </reaction>
</comment>
<dbReference type="EC" id="3.5.4.2" evidence="2 6"/>
<dbReference type="Proteomes" id="UP001596505">
    <property type="component" value="Unassembled WGS sequence"/>
</dbReference>
<evidence type="ECO:0000256" key="6">
    <source>
        <dbReference type="HAMAP-Rule" id="MF_01518"/>
    </source>
</evidence>
<keyword evidence="10" id="KW-1185">Reference proteome</keyword>
<dbReference type="Gene3D" id="2.30.40.10">
    <property type="entry name" value="Urease, subunit C, domain 1"/>
    <property type="match status" value="1"/>
</dbReference>
<dbReference type="PANTHER" id="PTHR11113">
    <property type="entry name" value="N-ACETYLGLUCOSAMINE-6-PHOSPHATE DEACETYLASE"/>
    <property type="match status" value="1"/>
</dbReference>
<proteinExistence type="inferred from homology"/>
<dbReference type="HAMAP" id="MF_01518">
    <property type="entry name" value="Adenine_deamin"/>
    <property type="match status" value="1"/>
</dbReference>
<dbReference type="Pfam" id="PF01979">
    <property type="entry name" value="Amidohydro_1"/>
    <property type="match status" value="1"/>
</dbReference>
<dbReference type="SUPFAM" id="SSF51556">
    <property type="entry name" value="Metallo-dependent hydrolases"/>
    <property type="match status" value="1"/>
</dbReference>
<keyword evidence="3 6" id="KW-0378">Hydrolase</keyword>
<dbReference type="PANTHER" id="PTHR11113:SF2">
    <property type="entry name" value="ADENINE DEAMINASE"/>
    <property type="match status" value="1"/>
</dbReference>
<comment type="caution">
    <text evidence="9">The sequence shown here is derived from an EMBL/GenBank/DDBJ whole genome shotgun (WGS) entry which is preliminary data.</text>
</comment>
<dbReference type="InterPro" id="IPR026912">
    <property type="entry name" value="Adenine_deam_C"/>
</dbReference>
<evidence type="ECO:0000256" key="3">
    <source>
        <dbReference type="ARBA" id="ARBA00022801"/>
    </source>
</evidence>
<dbReference type="EMBL" id="JBHTCO010000004">
    <property type="protein sequence ID" value="MFC7392293.1"/>
    <property type="molecule type" value="Genomic_DNA"/>
</dbReference>
<dbReference type="InterPro" id="IPR006679">
    <property type="entry name" value="Adenine_deam"/>
</dbReference>